<dbReference type="OrthoDB" id="9812915at2"/>
<protein>
    <recommendedName>
        <fullName evidence="4 12">Heme exporter protein B</fullName>
    </recommendedName>
</protein>
<dbReference type="InterPro" id="IPR003544">
    <property type="entry name" value="Cyt_c_biogenesis_CcmB"/>
</dbReference>
<name>A0A1R0FCK1_9HYPH</name>
<dbReference type="Proteomes" id="UP000187344">
    <property type="component" value="Unassembled WGS sequence"/>
</dbReference>
<comment type="similarity">
    <text evidence="3 12">Belongs to the CcmB/CycW/HelB family.</text>
</comment>
<evidence type="ECO:0000256" key="7">
    <source>
        <dbReference type="ARBA" id="ARBA00022519"/>
    </source>
</evidence>
<evidence type="ECO:0000256" key="5">
    <source>
        <dbReference type="ARBA" id="ARBA00022448"/>
    </source>
</evidence>
<feature type="transmembrane region" description="Helical" evidence="13">
    <location>
        <begin position="125"/>
        <end position="151"/>
    </location>
</feature>
<dbReference type="GO" id="GO:0005886">
    <property type="term" value="C:plasma membrane"/>
    <property type="evidence" value="ECO:0007669"/>
    <property type="project" value="UniProtKB-SubCell"/>
</dbReference>
<proteinExistence type="inferred from homology"/>
<dbReference type="GeneID" id="92990769"/>
<evidence type="ECO:0000256" key="8">
    <source>
        <dbReference type="ARBA" id="ARBA00022692"/>
    </source>
</evidence>
<feature type="transmembrane region" description="Helical" evidence="13">
    <location>
        <begin position="43"/>
        <end position="64"/>
    </location>
</feature>
<keyword evidence="9 12" id="KW-0201">Cytochrome c-type biogenesis</keyword>
<keyword evidence="10 13" id="KW-1133">Transmembrane helix</keyword>
<evidence type="ECO:0000256" key="10">
    <source>
        <dbReference type="ARBA" id="ARBA00022989"/>
    </source>
</evidence>
<evidence type="ECO:0000256" key="4">
    <source>
        <dbReference type="ARBA" id="ARBA00016452"/>
    </source>
</evidence>
<accession>A0A1R0FCK1</accession>
<dbReference type="GO" id="GO:1903607">
    <property type="term" value="P:cytochrome c biosynthetic process"/>
    <property type="evidence" value="ECO:0007669"/>
    <property type="project" value="TreeGrafter"/>
</dbReference>
<feature type="transmembrane region" description="Helical" evidence="13">
    <location>
        <begin position="194"/>
        <end position="219"/>
    </location>
</feature>
<evidence type="ECO:0000256" key="11">
    <source>
        <dbReference type="ARBA" id="ARBA00023136"/>
    </source>
</evidence>
<dbReference type="PANTHER" id="PTHR30070">
    <property type="entry name" value="HEME EXPORTER PROTEIN B"/>
    <property type="match status" value="1"/>
</dbReference>
<feature type="transmembrane region" description="Helical" evidence="13">
    <location>
        <begin position="12"/>
        <end position="37"/>
    </location>
</feature>
<gene>
    <name evidence="14" type="ORF">PEB0149_020800</name>
</gene>
<feature type="transmembrane region" description="Helical" evidence="13">
    <location>
        <begin position="158"/>
        <end position="182"/>
    </location>
</feature>
<dbReference type="Pfam" id="PF03379">
    <property type="entry name" value="CcmB"/>
    <property type="match status" value="1"/>
</dbReference>
<evidence type="ECO:0000256" key="2">
    <source>
        <dbReference type="ARBA" id="ARBA00004429"/>
    </source>
</evidence>
<keyword evidence="11 12" id="KW-0472">Membrane</keyword>
<sequence length="221" mass="22954">MKALFLRDLRIAFGPGSSLLTGLLFFAAIIVITPFAVGPDQEILSRIGPGMLWIGALLSILLGLDRMFQTDRDDGSLDQLILSRHRKSLSLVVFTKCSAHWCGTILPLILFTPVLGLMLGLGGTAIGGLMLTLLCGTPAITLIGAVGAALATSLPRGGVLISVIVLPLAVPVMIFGVSAAYATTAPGISFINPLLFLIALSLFFSILGPLAAALTLASLSD</sequence>
<evidence type="ECO:0000256" key="9">
    <source>
        <dbReference type="ARBA" id="ARBA00022748"/>
    </source>
</evidence>
<keyword evidence="5 12" id="KW-0813">Transport</keyword>
<keyword evidence="6 12" id="KW-1003">Cell membrane</keyword>
<dbReference type="GO" id="GO:0015232">
    <property type="term" value="F:heme transmembrane transporter activity"/>
    <property type="evidence" value="ECO:0007669"/>
    <property type="project" value="InterPro"/>
</dbReference>
<evidence type="ECO:0000256" key="6">
    <source>
        <dbReference type="ARBA" id="ARBA00022475"/>
    </source>
</evidence>
<reference evidence="14 15" key="1">
    <citation type="submission" date="2016-12" db="EMBL/GenBank/DDBJ databases">
        <title>Comparative genomics of Bartonella apis.</title>
        <authorList>
            <person name="Engel P."/>
        </authorList>
    </citation>
    <scope>NUCLEOTIDE SEQUENCE [LARGE SCALE GENOMIC DNA]</scope>
    <source>
        <strain evidence="14 15">PEB0149</strain>
    </source>
</reference>
<keyword evidence="15" id="KW-1185">Reference proteome</keyword>
<comment type="subcellular location">
    <subcellularLocation>
        <location evidence="2">Cell inner membrane</location>
        <topology evidence="2">Multi-pass membrane protein</topology>
    </subcellularLocation>
</comment>
<dbReference type="PRINTS" id="PR01414">
    <property type="entry name" value="CCMBBIOGNSIS"/>
</dbReference>
<evidence type="ECO:0000256" key="12">
    <source>
        <dbReference type="PIRNR" id="PIRNR002764"/>
    </source>
</evidence>
<keyword evidence="8 13" id="KW-0812">Transmembrane</keyword>
<dbReference type="RefSeq" id="WP_075869716.1">
    <property type="nucleotide sequence ID" value="NZ_CALYQA010000005.1"/>
</dbReference>
<comment type="caution">
    <text evidence="14">The sequence shown here is derived from an EMBL/GenBank/DDBJ whole genome shotgun (WGS) entry which is preliminary data.</text>
</comment>
<evidence type="ECO:0000256" key="13">
    <source>
        <dbReference type="SAM" id="Phobius"/>
    </source>
</evidence>
<evidence type="ECO:0000256" key="3">
    <source>
        <dbReference type="ARBA" id="ARBA00010544"/>
    </source>
</evidence>
<dbReference type="InterPro" id="IPR026031">
    <property type="entry name" value="Cyt_c_CcmB_bac"/>
</dbReference>
<dbReference type="GO" id="GO:0017004">
    <property type="term" value="P:cytochrome complex assembly"/>
    <property type="evidence" value="ECO:0007669"/>
    <property type="project" value="UniProtKB-KW"/>
</dbReference>
<feature type="transmembrane region" description="Helical" evidence="13">
    <location>
        <begin position="91"/>
        <end position="119"/>
    </location>
</feature>
<evidence type="ECO:0000313" key="14">
    <source>
        <dbReference type="EMBL" id="OLY44608.1"/>
    </source>
</evidence>
<comment type="function">
    <text evidence="1 12">Required for the export of heme to the periplasm for the biogenesis of c-type cytochromes.</text>
</comment>
<dbReference type="NCBIfam" id="TIGR01190">
    <property type="entry name" value="ccmB"/>
    <property type="match status" value="1"/>
</dbReference>
<dbReference type="PANTHER" id="PTHR30070:SF1">
    <property type="entry name" value="CYTOCHROME C BIOGENESIS B-RELATED"/>
    <property type="match status" value="1"/>
</dbReference>
<evidence type="ECO:0000256" key="1">
    <source>
        <dbReference type="ARBA" id="ARBA00002442"/>
    </source>
</evidence>
<organism evidence="14 15">
    <name type="scientific">Bartonella apis</name>
    <dbReference type="NCBI Taxonomy" id="1686310"/>
    <lineage>
        <taxon>Bacteria</taxon>
        <taxon>Pseudomonadati</taxon>
        <taxon>Pseudomonadota</taxon>
        <taxon>Alphaproteobacteria</taxon>
        <taxon>Hyphomicrobiales</taxon>
        <taxon>Bartonellaceae</taxon>
        <taxon>Bartonella</taxon>
    </lineage>
</organism>
<keyword evidence="7 12" id="KW-0997">Cell inner membrane</keyword>
<dbReference type="AlphaFoldDB" id="A0A1R0FCK1"/>
<dbReference type="EMBL" id="LXYT01000001">
    <property type="protein sequence ID" value="OLY44608.1"/>
    <property type="molecule type" value="Genomic_DNA"/>
</dbReference>
<dbReference type="PIRSF" id="PIRSF002764">
    <property type="entry name" value="CcmB"/>
    <property type="match status" value="1"/>
</dbReference>
<evidence type="ECO:0000313" key="15">
    <source>
        <dbReference type="Proteomes" id="UP000187344"/>
    </source>
</evidence>